<dbReference type="SUPFAM" id="SSF52047">
    <property type="entry name" value="RNI-like"/>
    <property type="match status" value="1"/>
</dbReference>
<dbReference type="AlphaFoldDB" id="A0A409XZS3"/>
<evidence type="ECO:0000313" key="5">
    <source>
        <dbReference type="Proteomes" id="UP000284706"/>
    </source>
</evidence>
<dbReference type="InterPro" id="IPR019398">
    <property type="entry name" value="Pre-rRNA_process_TSR2"/>
</dbReference>
<gene>
    <name evidence="4" type="ORF">CVT26_005664</name>
</gene>
<dbReference type="Proteomes" id="UP000284706">
    <property type="component" value="Unassembled WGS sequence"/>
</dbReference>
<proteinExistence type="inferred from homology"/>
<organism evidence="4 5">
    <name type="scientific">Gymnopilus dilepis</name>
    <dbReference type="NCBI Taxonomy" id="231916"/>
    <lineage>
        <taxon>Eukaryota</taxon>
        <taxon>Fungi</taxon>
        <taxon>Dikarya</taxon>
        <taxon>Basidiomycota</taxon>
        <taxon>Agaricomycotina</taxon>
        <taxon>Agaricomycetes</taxon>
        <taxon>Agaricomycetidae</taxon>
        <taxon>Agaricales</taxon>
        <taxon>Agaricineae</taxon>
        <taxon>Hymenogastraceae</taxon>
        <taxon>Gymnopilus</taxon>
    </lineage>
</organism>
<dbReference type="OrthoDB" id="2788229at2759"/>
<comment type="caution">
    <text evidence="4">The sequence shown here is derived from an EMBL/GenBank/DDBJ whole genome shotgun (WGS) entry which is preliminary data.</text>
</comment>
<reference evidence="4 5" key="1">
    <citation type="journal article" date="2018" name="Evol. Lett.">
        <title>Horizontal gene cluster transfer increased hallucinogenic mushroom diversity.</title>
        <authorList>
            <person name="Reynolds H.T."/>
            <person name="Vijayakumar V."/>
            <person name="Gluck-Thaler E."/>
            <person name="Korotkin H.B."/>
            <person name="Matheny P.B."/>
            <person name="Slot J.C."/>
        </authorList>
    </citation>
    <scope>NUCLEOTIDE SEQUENCE [LARGE SCALE GENOMIC DNA]</scope>
    <source>
        <strain evidence="4 5">SRW20</strain>
    </source>
</reference>
<evidence type="ECO:0000256" key="3">
    <source>
        <dbReference type="SAM" id="MobiDB-lite"/>
    </source>
</evidence>
<evidence type="ECO:0000256" key="1">
    <source>
        <dbReference type="ARBA" id="ARBA00006524"/>
    </source>
</evidence>
<dbReference type="STRING" id="231916.A0A409XZS3"/>
<feature type="region of interest" description="Disordered" evidence="3">
    <location>
        <begin position="594"/>
        <end position="640"/>
    </location>
</feature>
<name>A0A409XZS3_9AGAR</name>
<dbReference type="EMBL" id="NHYE01001384">
    <property type="protein sequence ID" value="PPQ96277.1"/>
    <property type="molecule type" value="Genomic_DNA"/>
</dbReference>
<keyword evidence="5" id="KW-1185">Reference proteome</keyword>
<dbReference type="Gene3D" id="3.80.10.10">
    <property type="entry name" value="Ribonuclease Inhibitor"/>
    <property type="match status" value="2"/>
</dbReference>
<evidence type="ECO:0000313" key="4">
    <source>
        <dbReference type="EMBL" id="PPQ96277.1"/>
    </source>
</evidence>
<sequence>MADGDRLLPELYDYIIDFLHDDQASLRACSLVSRSWVPASRCHLFDKLTLTGSPPSPSRSWAENTQCRRIFGTLLSSPHLASYVQKLSVLETNVVRPSTYRWVNGEITFPSLLKKLTWLRDLEFVFPHPGSAGTKVSWSTMVFRDISDAMSGMSLQSLVLRQFSFNSLADFIKIINLCRNVKTLQLDHVDIASMMHVSPTVLDQLYNAQSPQGSPEQKAEVQDLILRSHSLYLIIPALLQSQSSLDFFRLRNLAINITPPSYKSVLDLLKATPALEKLEIEIDQEFDYDAHLDPKDIIDLSLLPSLRSLSFQSSVLLGRTEPLPWLYSTLATITPDYSKYNKLEELFLTCIVDKPPPSLTIQAFDNILVGWRNLDGLLIQPTFAAMRRFRLDFAIDNPIGDETVEMISQEFIKQLQNLRGKGVLEVDYCEVRNFSKYNTMSNEGPSSSGSFDTIMNKIESTSTQPAQPPPPTSVLFARGVIARLATWDTLRIAIQENWGGPNASAKRTWLASEIVDAFEQQSPVPDDQYIEEMLLQVMEDGFDAVLEDGSGEPVAVDIVRLWEETKTGKQDLMLKFEAAAEKLKGKKLNVSVEDAATVGEDDEDWEDDDGEDDAMDEDEAPQLIERPPPRNPRPEPEVDEDGFTLVKEPLQLRQAAIMSAQHVQGQSLPQEIFDNVIDHFHDDTPSLQTCALVAPSWLSSARAHLFHRVALIPPKPTKTNRPRPFSRKKNSSSSCQRLYDCIESSANSRLGSLAIYIRELHLCEGMLASEWLATEPSLPELLQSLPNLRRFEISRSASVRIPWGQLSASLKGALEGHVFRLFSFTELKLSSLVFENLRDLGSVLRACRYLRVLEVDHVMFADESEFGMACLKDEMPTTEKASLDTLVLGPRTSAAFISYLLHPSSGVAVSTVRRLSMSISGNFEDFARLLHASISLEHLELGLMNDVDLKEYWNLPPEKHFDLTQVPHLQTLKVNIDVLQKLDDPLPWLSTVLRTGINSSRPWKPNQVRFIWIIYSLYLPAPYMDRSVNTTIFEEWKEIDGILSGTALGKEDNLSLTQGRRSHAYQNLERVQLDFMLENPIGFGIAPRFLKEVVLDSPGLEGKDVFRMTAADTSK</sequence>
<feature type="compositionally biased region" description="Acidic residues" evidence="3">
    <location>
        <begin position="599"/>
        <end position="620"/>
    </location>
</feature>
<dbReference type="Pfam" id="PF10273">
    <property type="entry name" value="WGG"/>
    <property type="match status" value="1"/>
</dbReference>
<protein>
    <submittedName>
        <fullName evidence="4">Uncharacterized protein</fullName>
    </submittedName>
</protein>
<accession>A0A409XZS3</accession>
<dbReference type="InterPro" id="IPR032675">
    <property type="entry name" value="LRR_dom_sf"/>
</dbReference>
<dbReference type="InParanoid" id="A0A409XZS3"/>
<comment type="similarity">
    <text evidence="1">Belongs to the TSR2 family.</text>
</comment>
<evidence type="ECO:0000256" key="2">
    <source>
        <dbReference type="ARBA" id="ARBA00022552"/>
    </source>
</evidence>
<dbReference type="GO" id="GO:0006364">
    <property type="term" value="P:rRNA processing"/>
    <property type="evidence" value="ECO:0007669"/>
    <property type="project" value="UniProtKB-KW"/>
</dbReference>
<keyword evidence="2" id="KW-0698">rRNA processing</keyword>
<dbReference type="PANTHER" id="PTHR21250">
    <property type="entry name" value="PRE-RRNA-PROCESSING PROTEIN TSR2 HOMOLOG"/>
    <property type="match status" value="1"/>
</dbReference>